<dbReference type="AlphaFoldDB" id="A0A9X6LBB8"/>
<dbReference type="RefSeq" id="WP_086402163.1">
    <property type="nucleotide sequence ID" value="NZ_MOOP01000161.1"/>
</dbReference>
<dbReference type="Proteomes" id="UP000195120">
    <property type="component" value="Unassembled WGS sequence"/>
</dbReference>
<evidence type="ECO:0000313" key="2">
    <source>
        <dbReference type="Proteomes" id="UP000195120"/>
    </source>
</evidence>
<proteinExistence type="predicted"/>
<name>A0A9X6LBB8_BACTU</name>
<gene>
    <name evidence="1" type="ORF">BK741_31980</name>
</gene>
<reference evidence="1 2" key="1">
    <citation type="submission" date="2016-10" db="EMBL/GenBank/DDBJ databases">
        <title>Comparative genomics of Bacillus thuringiensis reveals a path to pathogens against multiple invertebrate hosts.</title>
        <authorList>
            <person name="Zheng J."/>
            <person name="Gao Q."/>
            <person name="Liu H."/>
            <person name="Peng D."/>
            <person name="Ruan L."/>
            <person name="Sun M."/>
        </authorList>
    </citation>
    <scope>NUCLEOTIDE SEQUENCE [LARGE SCALE GENOMIC DNA]</scope>
    <source>
        <strain evidence="1">BGSC 4BW1</strain>
    </source>
</reference>
<accession>A0A9X6LBB8</accession>
<organism evidence="1 2">
    <name type="scientific">Bacillus thuringiensis serovar iberica</name>
    <dbReference type="NCBI Taxonomy" id="180866"/>
    <lineage>
        <taxon>Bacteria</taxon>
        <taxon>Bacillati</taxon>
        <taxon>Bacillota</taxon>
        <taxon>Bacilli</taxon>
        <taxon>Bacillales</taxon>
        <taxon>Bacillaceae</taxon>
        <taxon>Bacillus</taxon>
        <taxon>Bacillus cereus group</taxon>
    </lineage>
</organism>
<protein>
    <submittedName>
        <fullName evidence="1">Uncharacterized protein</fullName>
    </submittedName>
</protein>
<sequence>MIERKSLYIANFNCTFGKENKPMLDYFEEIVMPAFQQPQVRESDGNKYFFDNVKLIMVKGEFMLGGLLIKRTKLEVKSLYTEGKLTLTNEIHPSDPYSYFLINLKNHRMVLVKNQKGSPNLGNFSATAKYVLKDYVSKINRDIEDKEERLPAANLNIVAIPFKDAIRKEMRNVKKIQNVILRFYPLNGDIDGNEVFTYMREMLEEVDSKSGYTQINTPDNRENVINLLDDTNGLVRPTLRVVYNNGSARTLRDDSFTEEMQIQLEDTEDLYENLDSIAGRVINEEQFTDTSEENQNIYERWFGKLMSIFEGR</sequence>
<dbReference type="EMBL" id="MOOP01000161">
    <property type="protein sequence ID" value="OUB40411.1"/>
    <property type="molecule type" value="Genomic_DNA"/>
</dbReference>
<evidence type="ECO:0000313" key="1">
    <source>
        <dbReference type="EMBL" id="OUB40411.1"/>
    </source>
</evidence>
<comment type="caution">
    <text evidence="1">The sequence shown here is derived from an EMBL/GenBank/DDBJ whole genome shotgun (WGS) entry which is preliminary data.</text>
</comment>